<protein>
    <recommendedName>
        <fullName evidence="4">Virus attachment protein p12 family protein</fullName>
    </recommendedName>
</protein>
<evidence type="ECO:0000313" key="2">
    <source>
        <dbReference type="EMBL" id="GAA4309710.1"/>
    </source>
</evidence>
<keyword evidence="3" id="KW-1185">Reference proteome</keyword>
<evidence type="ECO:0000313" key="3">
    <source>
        <dbReference type="Proteomes" id="UP001501844"/>
    </source>
</evidence>
<reference evidence="3" key="1">
    <citation type="journal article" date="2019" name="Int. J. Syst. Evol. Microbiol.">
        <title>The Global Catalogue of Microorganisms (GCM) 10K type strain sequencing project: providing services to taxonomists for standard genome sequencing and annotation.</title>
        <authorList>
            <consortium name="The Broad Institute Genomics Platform"/>
            <consortium name="The Broad Institute Genome Sequencing Center for Infectious Disease"/>
            <person name="Wu L."/>
            <person name="Ma J."/>
        </authorList>
    </citation>
    <scope>NUCLEOTIDE SEQUENCE [LARGE SCALE GENOMIC DNA]</scope>
    <source>
        <strain evidence="3">JCM 17917</strain>
    </source>
</reference>
<comment type="caution">
    <text evidence="2">The sequence shown here is derived from an EMBL/GenBank/DDBJ whole genome shotgun (WGS) entry which is preliminary data.</text>
</comment>
<keyword evidence="1" id="KW-0812">Transmembrane</keyword>
<gene>
    <name evidence="2" type="ORF">GCM10023183_27050</name>
</gene>
<evidence type="ECO:0008006" key="4">
    <source>
        <dbReference type="Google" id="ProtNLM"/>
    </source>
</evidence>
<dbReference type="RefSeq" id="WP_345167111.1">
    <property type="nucleotide sequence ID" value="NZ_BAABGX010000002.1"/>
</dbReference>
<sequence>MIQEIIIFIFFALASVYVLRIGYKSFFSKDTGCAKGCGGACSTIDLNKIQKEIEAKQGKMAR</sequence>
<keyword evidence="1" id="KW-0472">Membrane</keyword>
<keyword evidence="1" id="KW-1133">Transmembrane helix</keyword>
<evidence type="ECO:0000256" key="1">
    <source>
        <dbReference type="SAM" id="Phobius"/>
    </source>
</evidence>
<name>A0ABP8FSB4_9BACT</name>
<organism evidence="2 3">
    <name type="scientific">Nibribacter koreensis</name>
    <dbReference type="NCBI Taxonomy" id="1084519"/>
    <lineage>
        <taxon>Bacteria</taxon>
        <taxon>Pseudomonadati</taxon>
        <taxon>Bacteroidota</taxon>
        <taxon>Cytophagia</taxon>
        <taxon>Cytophagales</taxon>
        <taxon>Hymenobacteraceae</taxon>
        <taxon>Nibribacter</taxon>
    </lineage>
</organism>
<dbReference type="Proteomes" id="UP001501844">
    <property type="component" value="Unassembled WGS sequence"/>
</dbReference>
<feature type="transmembrane region" description="Helical" evidence="1">
    <location>
        <begin position="6"/>
        <end position="23"/>
    </location>
</feature>
<proteinExistence type="predicted"/>
<dbReference type="EMBL" id="BAABGX010000002">
    <property type="protein sequence ID" value="GAA4309710.1"/>
    <property type="molecule type" value="Genomic_DNA"/>
</dbReference>
<accession>A0ABP8FSB4</accession>